<dbReference type="Proteomes" id="UP000236723">
    <property type="component" value="Unassembled WGS sequence"/>
</dbReference>
<name>A0A1H5YJQ4_9ACTN</name>
<protein>
    <submittedName>
        <fullName evidence="2">Methyltransferase FkbM domain-containing protein</fullName>
    </submittedName>
</protein>
<evidence type="ECO:0000313" key="2">
    <source>
        <dbReference type="EMBL" id="SEG24341.1"/>
    </source>
</evidence>
<evidence type="ECO:0000259" key="1">
    <source>
        <dbReference type="Pfam" id="PF05050"/>
    </source>
</evidence>
<keyword evidence="2" id="KW-0489">Methyltransferase</keyword>
<sequence>MRHPVSGPTPGPSGYDAELRRYARPGFDLLKVDVEGREAGVLASADLAYWRPRALSVPARP</sequence>
<feature type="domain" description="Methyltransferase FkbM" evidence="1">
    <location>
        <begin position="19"/>
        <end position="54"/>
    </location>
</feature>
<keyword evidence="2" id="KW-0808">Transferase</keyword>
<dbReference type="GO" id="GO:0032259">
    <property type="term" value="P:methylation"/>
    <property type="evidence" value="ECO:0007669"/>
    <property type="project" value="UniProtKB-KW"/>
</dbReference>
<dbReference type="RefSeq" id="WP_103937532.1">
    <property type="nucleotide sequence ID" value="NZ_FNVO01000004.1"/>
</dbReference>
<dbReference type="OrthoDB" id="9810122at2"/>
<dbReference type="InterPro" id="IPR006342">
    <property type="entry name" value="FkbM_mtfrase"/>
</dbReference>
<keyword evidence="3" id="KW-1185">Reference proteome</keyword>
<organism evidence="2 3">
    <name type="scientific">Thermomonospora echinospora</name>
    <dbReference type="NCBI Taxonomy" id="1992"/>
    <lineage>
        <taxon>Bacteria</taxon>
        <taxon>Bacillati</taxon>
        <taxon>Actinomycetota</taxon>
        <taxon>Actinomycetes</taxon>
        <taxon>Streptosporangiales</taxon>
        <taxon>Thermomonosporaceae</taxon>
        <taxon>Thermomonospora</taxon>
    </lineage>
</organism>
<accession>A0A1H5YJQ4</accession>
<proteinExistence type="predicted"/>
<evidence type="ECO:0000313" key="3">
    <source>
        <dbReference type="Proteomes" id="UP000236723"/>
    </source>
</evidence>
<dbReference type="GO" id="GO:0008168">
    <property type="term" value="F:methyltransferase activity"/>
    <property type="evidence" value="ECO:0007669"/>
    <property type="project" value="UniProtKB-KW"/>
</dbReference>
<reference evidence="3" key="1">
    <citation type="submission" date="2016-10" db="EMBL/GenBank/DDBJ databases">
        <authorList>
            <person name="Varghese N."/>
            <person name="Submissions S."/>
        </authorList>
    </citation>
    <scope>NUCLEOTIDE SEQUENCE [LARGE SCALE GENOMIC DNA]</scope>
    <source>
        <strain evidence="3">DSM 43163</strain>
    </source>
</reference>
<dbReference type="EMBL" id="FNVO01000004">
    <property type="protein sequence ID" value="SEG24341.1"/>
    <property type="molecule type" value="Genomic_DNA"/>
</dbReference>
<dbReference type="AlphaFoldDB" id="A0A1H5YJQ4"/>
<gene>
    <name evidence="2" type="ORF">SAMN04489712_10453</name>
</gene>
<dbReference type="Pfam" id="PF05050">
    <property type="entry name" value="Methyltransf_21"/>
    <property type="match status" value="1"/>
</dbReference>